<dbReference type="SUPFAM" id="SSF81343">
    <property type="entry name" value="Fumarate reductase respiratory complex transmembrane subunits"/>
    <property type="match status" value="1"/>
</dbReference>
<dbReference type="Gene3D" id="1.20.1300.10">
    <property type="entry name" value="Fumarate reductase/succinate dehydrogenase, transmembrane subunit"/>
    <property type="match status" value="1"/>
</dbReference>
<dbReference type="GO" id="GO:0005739">
    <property type="term" value="C:mitochondrion"/>
    <property type="evidence" value="ECO:0007669"/>
    <property type="project" value="GOC"/>
</dbReference>
<evidence type="ECO:0000256" key="7">
    <source>
        <dbReference type="ARBA" id="ARBA00023136"/>
    </source>
</evidence>
<feature type="transmembrane region" description="Helical" evidence="9">
    <location>
        <begin position="200"/>
        <end position="219"/>
    </location>
</feature>
<dbReference type="PROSITE" id="PS01001">
    <property type="entry name" value="SDH_CYT_2"/>
    <property type="match status" value="1"/>
</dbReference>
<comment type="subcellular location">
    <subcellularLocation>
        <location evidence="1">Membrane</location>
        <topology evidence="1">Multi-pass membrane protein</topology>
    </subcellularLocation>
</comment>
<evidence type="ECO:0000313" key="10">
    <source>
        <dbReference type="EMBL" id="CAF9906011.1"/>
    </source>
</evidence>
<keyword evidence="6" id="KW-0408">Iron</keyword>
<accession>A0A8H3EF60</accession>
<dbReference type="GO" id="GO:0006121">
    <property type="term" value="P:mitochondrial electron transport, succinate to ubiquinone"/>
    <property type="evidence" value="ECO:0007669"/>
    <property type="project" value="TreeGrafter"/>
</dbReference>
<comment type="caution">
    <text evidence="10">The sequence shown here is derived from an EMBL/GenBank/DDBJ whole genome shotgun (WGS) entry which is preliminary data.</text>
</comment>
<keyword evidence="4" id="KW-0479">Metal-binding</keyword>
<protein>
    <recommendedName>
        <fullName evidence="12">Succinate dehydrogenase cytochrome b560 subunit, mitochondrial</fullName>
    </recommendedName>
</protein>
<evidence type="ECO:0000256" key="5">
    <source>
        <dbReference type="ARBA" id="ARBA00022989"/>
    </source>
</evidence>
<feature type="region of interest" description="Disordered" evidence="8">
    <location>
        <begin position="1"/>
        <end position="31"/>
    </location>
</feature>
<evidence type="ECO:0000256" key="4">
    <source>
        <dbReference type="ARBA" id="ARBA00022723"/>
    </source>
</evidence>
<keyword evidence="3 9" id="KW-0812">Transmembrane</keyword>
<sequence length="238" mass="25494">MTQSSPSNPPSPDSSRPQPLQRADCDLKSGTSSQLSPMYPFDALCALPNGHTASNPVNKHTFRHAAFQPSATEPHAQTQPAKTSDAYAILAAQRLNRPISPHLSIYKPQMTWYASALNRVTGSVLSGGLYVFGAAYLVSPLLGWHLESAAMAEWFGGFGAVTKGVMKFGISWPFTFHCWNGIRHLVWDTGREFGNKQVQVTGWIVVALSVVSSTALAFVGTGGGKSKGTGVGEESWKG</sequence>
<name>A0A8H3EF60_9LECA</name>
<dbReference type="GO" id="GO:0016020">
    <property type="term" value="C:membrane"/>
    <property type="evidence" value="ECO:0007669"/>
    <property type="project" value="UniProtKB-SubCell"/>
</dbReference>
<keyword evidence="11" id="KW-1185">Reference proteome</keyword>
<gene>
    <name evidence="10" type="ORF">ALECFALPRED_001939</name>
</gene>
<dbReference type="PANTHER" id="PTHR10978:SF5">
    <property type="entry name" value="SUCCINATE DEHYDROGENASE CYTOCHROME B560 SUBUNIT, MITOCHONDRIAL"/>
    <property type="match status" value="1"/>
</dbReference>
<dbReference type="GO" id="GO:0006099">
    <property type="term" value="P:tricarboxylic acid cycle"/>
    <property type="evidence" value="ECO:0007669"/>
    <property type="project" value="InterPro"/>
</dbReference>
<reference evidence="10" key="1">
    <citation type="submission" date="2021-03" db="EMBL/GenBank/DDBJ databases">
        <authorList>
            <person name="Tagirdzhanova G."/>
        </authorList>
    </citation>
    <scope>NUCLEOTIDE SEQUENCE</scope>
</reference>
<dbReference type="InterPro" id="IPR034804">
    <property type="entry name" value="SQR/QFR_C/D"/>
</dbReference>
<dbReference type="InterPro" id="IPR000701">
    <property type="entry name" value="SuccDH_FuR_B_TM-su"/>
</dbReference>
<dbReference type="Pfam" id="PF01127">
    <property type="entry name" value="Sdh_cyt"/>
    <property type="match status" value="1"/>
</dbReference>
<evidence type="ECO:0000256" key="8">
    <source>
        <dbReference type="SAM" id="MobiDB-lite"/>
    </source>
</evidence>
<evidence type="ECO:0000256" key="6">
    <source>
        <dbReference type="ARBA" id="ARBA00023004"/>
    </source>
</evidence>
<dbReference type="InterPro" id="IPR018495">
    <property type="entry name" value="Succ_DH_cyt_bsu_CS"/>
</dbReference>
<dbReference type="EMBL" id="CAJPDR010000015">
    <property type="protein sequence ID" value="CAF9906011.1"/>
    <property type="molecule type" value="Genomic_DNA"/>
</dbReference>
<dbReference type="NCBIfam" id="TIGR02970">
    <property type="entry name" value="succ_dehyd_cytB"/>
    <property type="match status" value="1"/>
</dbReference>
<evidence type="ECO:0000313" key="11">
    <source>
        <dbReference type="Proteomes" id="UP000664203"/>
    </source>
</evidence>
<evidence type="ECO:0000256" key="9">
    <source>
        <dbReference type="SAM" id="Phobius"/>
    </source>
</evidence>
<feature type="transmembrane region" description="Helical" evidence="9">
    <location>
        <begin position="116"/>
        <end position="138"/>
    </location>
</feature>
<dbReference type="CDD" id="cd03499">
    <property type="entry name" value="SQR_TypeC_SdhC"/>
    <property type="match status" value="1"/>
</dbReference>
<dbReference type="GO" id="GO:0046872">
    <property type="term" value="F:metal ion binding"/>
    <property type="evidence" value="ECO:0007669"/>
    <property type="project" value="UniProtKB-KW"/>
</dbReference>
<dbReference type="GO" id="GO:0009055">
    <property type="term" value="F:electron transfer activity"/>
    <property type="evidence" value="ECO:0007669"/>
    <property type="project" value="InterPro"/>
</dbReference>
<evidence type="ECO:0000256" key="2">
    <source>
        <dbReference type="ARBA" id="ARBA00022617"/>
    </source>
</evidence>
<evidence type="ECO:0008006" key="12">
    <source>
        <dbReference type="Google" id="ProtNLM"/>
    </source>
</evidence>
<dbReference type="OrthoDB" id="588261at2759"/>
<evidence type="ECO:0000256" key="1">
    <source>
        <dbReference type="ARBA" id="ARBA00004141"/>
    </source>
</evidence>
<dbReference type="InterPro" id="IPR014314">
    <property type="entry name" value="Succ_DH_cytb556"/>
</dbReference>
<proteinExistence type="predicted"/>
<keyword evidence="7 9" id="KW-0472">Membrane</keyword>
<evidence type="ECO:0000256" key="3">
    <source>
        <dbReference type="ARBA" id="ARBA00022692"/>
    </source>
</evidence>
<dbReference type="PANTHER" id="PTHR10978">
    <property type="entry name" value="SUCCINATE DEHYDROGENASE CYTOCHROME B560 SUBUNIT"/>
    <property type="match status" value="1"/>
</dbReference>
<keyword evidence="5 9" id="KW-1133">Transmembrane helix</keyword>
<dbReference type="Proteomes" id="UP000664203">
    <property type="component" value="Unassembled WGS sequence"/>
</dbReference>
<keyword evidence="2" id="KW-0349">Heme</keyword>
<organism evidence="10 11">
    <name type="scientific">Alectoria fallacina</name>
    <dbReference type="NCBI Taxonomy" id="1903189"/>
    <lineage>
        <taxon>Eukaryota</taxon>
        <taxon>Fungi</taxon>
        <taxon>Dikarya</taxon>
        <taxon>Ascomycota</taxon>
        <taxon>Pezizomycotina</taxon>
        <taxon>Lecanoromycetes</taxon>
        <taxon>OSLEUM clade</taxon>
        <taxon>Lecanoromycetidae</taxon>
        <taxon>Lecanorales</taxon>
        <taxon>Lecanorineae</taxon>
        <taxon>Parmeliaceae</taxon>
        <taxon>Alectoria</taxon>
    </lineage>
</organism>
<dbReference type="AlphaFoldDB" id="A0A8H3EF60"/>